<dbReference type="PANTHER" id="PTHR10513:SF46">
    <property type="entry name" value="DEOXYGUANOSINE KINASE"/>
    <property type="match status" value="1"/>
</dbReference>
<dbReference type="SUPFAM" id="SSF52540">
    <property type="entry name" value="P-loop containing nucleoside triphosphate hydrolases"/>
    <property type="match status" value="1"/>
</dbReference>
<accession>A0A1N6RNR3</accession>
<reference evidence="5" key="1">
    <citation type="submission" date="2017-01" db="EMBL/GenBank/DDBJ databases">
        <authorList>
            <person name="Varghese N."/>
            <person name="Submissions S."/>
        </authorList>
    </citation>
    <scope>NUCLEOTIDE SEQUENCE [LARGE SCALE GENOMIC DNA]</scope>
    <source>
        <strain evidence="5">ATCC 51758</strain>
    </source>
</reference>
<dbReference type="PANTHER" id="PTHR10513">
    <property type="entry name" value="DEOXYNUCLEOSIDE KINASE"/>
    <property type="match status" value="1"/>
</dbReference>
<gene>
    <name evidence="4" type="ORF">SAMN05421829_103313</name>
</gene>
<sequence length="213" mass="24962">MLDKARYIVVEGPIGAGKTSLARRLAERLDARALFEQPELNPFLGRFYQDAERWAMSTQLHFLFQRFDQLGMVAEAMEQQQRVVSDFVLDKDPLFAALNLAPDELALYQRVFDAMKPASPPKPDLIIYLQAKPETLVERVRRRGLDTERRITEQYLERVAERYARFFYQYDAAPLFIVDAEVLNPVDHDDDFELLLDRLRNMRSYREFFGYAA</sequence>
<feature type="binding site" evidence="2">
    <location>
        <begin position="139"/>
        <end position="143"/>
    </location>
    <ligand>
        <name>ATP</name>
        <dbReference type="ChEBI" id="CHEBI:30616"/>
    </ligand>
</feature>
<dbReference type="AlphaFoldDB" id="A0A1N6RNR3"/>
<keyword evidence="4" id="KW-0808">Transferase</keyword>
<dbReference type="InterPro" id="IPR050566">
    <property type="entry name" value="Deoxyribonucleoside_kinase"/>
</dbReference>
<dbReference type="Pfam" id="PF01712">
    <property type="entry name" value="dNK"/>
    <property type="match status" value="1"/>
</dbReference>
<dbReference type="OrthoDB" id="9776634at2"/>
<feature type="active site" description="Proton acceptor" evidence="1">
    <location>
        <position position="86"/>
    </location>
</feature>
<dbReference type="PIRSF" id="PIRSF000705">
    <property type="entry name" value="DNK"/>
    <property type="match status" value="1"/>
</dbReference>
<dbReference type="InterPro" id="IPR002624">
    <property type="entry name" value="DCK/DGK"/>
</dbReference>
<evidence type="ECO:0000259" key="3">
    <source>
        <dbReference type="Pfam" id="PF01712"/>
    </source>
</evidence>
<dbReference type="InterPro" id="IPR031314">
    <property type="entry name" value="DNK_dom"/>
</dbReference>
<proteinExistence type="predicted"/>
<evidence type="ECO:0000313" key="5">
    <source>
        <dbReference type="Proteomes" id="UP000186819"/>
    </source>
</evidence>
<dbReference type="Proteomes" id="UP000186819">
    <property type="component" value="Unassembled WGS sequence"/>
</dbReference>
<keyword evidence="4" id="KW-0418">Kinase</keyword>
<evidence type="ECO:0000313" key="4">
    <source>
        <dbReference type="EMBL" id="SIQ30514.1"/>
    </source>
</evidence>
<organism evidence="4 5">
    <name type="scientific">Aromatoleum tolulyticum</name>
    <dbReference type="NCBI Taxonomy" id="34027"/>
    <lineage>
        <taxon>Bacteria</taxon>
        <taxon>Pseudomonadati</taxon>
        <taxon>Pseudomonadota</taxon>
        <taxon>Betaproteobacteria</taxon>
        <taxon>Rhodocyclales</taxon>
        <taxon>Rhodocyclaceae</taxon>
        <taxon>Aromatoleum</taxon>
    </lineage>
</organism>
<dbReference type="EMBL" id="FTMD01000003">
    <property type="protein sequence ID" value="SIQ30514.1"/>
    <property type="molecule type" value="Genomic_DNA"/>
</dbReference>
<dbReference type="GO" id="GO:0005737">
    <property type="term" value="C:cytoplasm"/>
    <property type="evidence" value="ECO:0007669"/>
    <property type="project" value="TreeGrafter"/>
</dbReference>
<feature type="binding site" evidence="2">
    <location>
        <begin position="12"/>
        <end position="20"/>
    </location>
    <ligand>
        <name>ATP</name>
        <dbReference type="ChEBI" id="CHEBI:30616"/>
    </ligand>
</feature>
<dbReference type="RefSeq" id="WP_076601287.1">
    <property type="nucleotide sequence ID" value="NZ_FTMD01000003.1"/>
</dbReference>
<evidence type="ECO:0000256" key="2">
    <source>
        <dbReference type="PIRSR" id="PIRSR000705-3"/>
    </source>
</evidence>
<keyword evidence="2" id="KW-0067">ATP-binding</keyword>
<name>A0A1N6RNR3_9RHOO</name>
<protein>
    <submittedName>
        <fullName evidence="4">Deoxyadenosine/deoxycytidine kinase</fullName>
    </submittedName>
</protein>
<dbReference type="GO" id="GO:0019136">
    <property type="term" value="F:deoxynucleoside kinase activity"/>
    <property type="evidence" value="ECO:0007669"/>
    <property type="project" value="InterPro"/>
</dbReference>
<dbReference type="GO" id="GO:0005524">
    <property type="term" value="F:ATP binding"/>
    <property type="evidence" value="ECO:0007669"/>
    <property type="project" value="UniProtKB-KW"/>
</dbReference>
<keyword evidence="5" id="KW-1185">Reference proteome</keyword>
<keyword evidence="2" id="KW-0547">Nucleotide-binding</keyword>
<dbReference type="STRING" id="34027.SAMN05421829_103313"/>
<dbReference type="CDD" id="cd01673">
    <property type="entry name" value="dNK"/>
    <property type="match status" value="1"/>
</dbReference>
<dbReference type="InterPro" id="IPR027417">
    <property type="entry name" value="P-loop_NTPase"/>
</dbReference>
<feature type="domain" description="Deoxynucleoside kinase" evidence="3">
    <location>
        <begin position="8"/>
        <end position="199"/>
    </location>
</feature>
<evidence type="ECO:0000256" key="1">
    <source>
        <dbReference type="PIRSR" id="PIRSR000705-1"/>
    </source>
</evidence>
<dbReference type="Gene3D" id="3.40.50.300">
    <property type="entry name" value="P-loop containing nucleotide triphosphate hydrolases"/>
    <property type="match status" value="1"/>
</dbReference>